<dbReference type="AlphaFoldDB" id="A0AAW5R1P1"/>
<sequence>MDFRRRQLLKAGFAAGAALAGSALGAGRSEAAQPKAARQVPGIYRIAVGDIIVTAILDGYVNLGTNMFPDATPDEVERLQRASFAPTGDTVRASVNCFVVNTGDKLAIIDAGGRDFLGPTMGDMPRGLAAAGIDPANVDVVIATHMHPDHIGGIATKNGAAAFANAQLVVCGDDWDFWMSPDNLNNAAEVAKPFFHAAQAAATPYAKTVRKIGPDEEVIPGIRSVPLPGHTPGHTGYMVSSGNDTLFVWGDIVHSPMLQFPHPNWSIALDTSPQKAIMTRRKAFDMAVTDRLLVAGMHLPYPGIGHVVRSNGFRFVPADWVYTLQAP</sequence>
<feature type="chain" id="PRO_5043980829" evidence="5">
    <location>
        <begin position="26"/>
        <end position="327"/>
    </location>
</feature>
<evidence type="ECO:0000256" key="2">
    <source>
        <dbReference type="ARBA" id="ARBA00022723"/>
    </source>
</evidence>
<proteinExistence type="inferred from homology"/>
<keyword evidence="2" id="KW-0479">Metal-binding</keyword>
<dbReference type="SMART" id="SM00849">
    <property type="entry name" value="Lactamase_B"/>
    <property type="match status" value="1"/>
</dbReference>
<dbReference type="Pfam" id="PF00753">
    <property type="entry name" value="Lactamase_B"/>
    <property type="match status" value="1"/>
</dbReference>
<keyword evidence="8" id="KW-1185">Reference proteome</keyword>
<evidence type="ECO:0000256" key="4">
    <source>
        <dbReference type="ARBA" id="ARBA00022833"/>
    </source>
</evidence>
<evidence type="ECO:0000256" key="5">
    <source>
        <dbReference type="SAM" id="SignalP"/>
    </source>
</evidence>
<organism evidence="7 8">
    <name type="scientific">Microbaculum marinisediminis</name>
    <dbReference type="NCBI Taxonomy" id="2931392"/>
    <lineage>
        <taxon>Bacteria</taxon>
        <taxon>Pseudomonadati</taxon>
        <taxon>Pseudomonadota</taxon>
        <taxon>Alphaproteobacteria</taxon>
        <taxon>Hyphomicrobiales</taxon>
        <taxon>Tepidamorphaceae</taxon>
        <taxon>Microbaculum</taxon>
    </lineage>
</organism>
<keyword evidence="4" id="KW-0862">Zinc</keyword>
<evidence type="ECO:0000256" key="1">
    <source>
        <dbReference type="ARBA" id="ARBA00007749"/>
    </source>
</evidence>
<dbReference type="Proteomes" id="UP001320898">
    <property type="component" value="Unassembled WGS sequence"/>
</dbReference>
<dbReference type="InterPro" id="IPR001279">
    <property type="entry name" value="Metallo-B-lactamas"/>
</dbReference>
<dbReference type="PANTHER" id="PTHR42978:SF6">
    <property type="entry name" value="QUORUM-QUENCHING LACTONASE YTNP-RELATED"/>
    <property type="match status" value="1"/>
</dbReference>
<dbReference type="GO" id="GO:0016787">
    <property type="term" value="F:hydrolase activity"/>
    <property type="evidence" value="ECO:0007669"/>
    <property type="project" value="UniProtKB-KW"/>
</dbReference>
<dbReference type="RefSeq" id="WP_261616362.1">
    <property type="nucleotide sequence ID" value="NZ_JALIDZ010000005.1"/>
</dbReference>
<dbReference type="InterPro" id="IPR051013">
    <property type="entry name" value="MBL_superfamily_lactonases"/>
</dbReference>
<keyword evidence="3" id="KW-0378">Hydrolase</keyword>
<comment type="caution">
    <text evidence="7">The sequence shown here is derived from an EMBL/GenBank/DDBJ whole genome shotgun (WGS) entry which is preliminary data.</text>
</comment>
<gene>
    <name evidence="7" type="ORF">MUB46_13055</name>
</gene>
<dbReference type="GO" id="GO:0046872">
    <property type="term" value="F:metal ion binding"/>
    <property type="evidence" value="ECO:0007669"/>
    <property type="project" value="UniProtKB-KW"/>
</dbReference>
<comment type="similarity">
    <text evidence="1">Belongs to the metallo-beta-lactamase superfamily.</text>
</comment>
<dbReference type="PROSITE" id="PS51318">
    <property type="entry name" value="TAT"/>
    <property type="match status" value="1"/>
</dbReference>
<dbReference type="InterPro" id="IPR036866">
    <property type="entry name" value="RibonucZ/Hydroxyglut_hydro"/>
</dbReference>
<feature type="domain" description="Metallo-beta-lactamase" evidence="6">
    <location>
        <begin position="94"/>
        <end position="298"/>
    </location>
</feature>
<evidence type="ECO:0000259" key="6">
    <source>
        <dbReference type="SMART" id="SM00849"/>
    </source>
</evidence>
<dbReference type="SUPFAM" id="SSF56281">
    <property type="entry name" value="Metallo-hydrolase/oxidoreductase"/>
    <property type="match status" value="1"/>
</dbReference>
<protein>
    <submittedName>
        <fullName evidence="7">MBL fold metallo-hydrolase</fullName>
    </submittedName>
</protein>
<dbReference type="CDD" id="cd07720">
    <property type="entry name" value="OPHC2-like_MBL-fold"/>
    <property type="match status" value="1"/>
</dbReference>
<name>A0AAW5R1P1_9HYPH</name>
<dbReference type="Gene3D" id="3.60.15.10">
    <property type="entry name" value="Ribonuclease Z/Hydroxyacylglutathione hydrolase-like"/>
    <property type="match status" value="1"/>
</dbReference>
<evidence type="ECO:0000256" key="3">
    <source>
        <dbReference type="ARBA" id="ARBA00022801"/>
    </source>
</evidence>
<accession>A0AAW5R1P1</accession>
<dbReference type="EMBL" id="JALIDZ010000005">
    <property type="protein sequence ID" value="MCT8972788.1"/>
    <property type="molecule type" value="Genomic_DNA"/>
</dbReference>
<dbReference type="PANTHER" id="PTHR42978">
    <property type="entry name" value="QUORUM-QUENCHING LACTONASE YTNP-RELATED-RELATED"/>
    <property type="match status" value="1"/>
</dbReference>
<dbReference type="InterPro" id="IPR006311">
    <property type="entry name" value="TAT_signal"/>
</dbReference>
<reference evidence="7 8" key="1">
    <citation type="submission" date="2022-04" db="EMBL/GenBank/DDBJ databases">
        <authorList>
            <person name="Ye Y.-Q."/>
            <person name="Du Z.-J."/>
        </authorList>
    </citation>
    <scope>NUCLEOTIDE SEQUENCE [LARGE SCALE GENOMIC DNA]</scope>
    <source>
        <strain evidence="7 8">A6E488</strain>
    </source>
</reference>
<evidence type="ECO:0000313" key="8">
    <source>
        <dbReference type="Proteomes" id="UP001320898"/>
    </source>
</evidence>
<feature type="signal peptide" evidence="5">
    <location>
        <begin position="1"/>
        <end position="25"/>
    </location>
</feature>
<keyword evidence="5" id="KW-0732">Signal</keyword>
<evidence type="ECO:0000313" key="7">
    <source>
        <dbReference type="EMBL" id="MCT8972788.1"/>
    </source>
</evidence>